<dbReference type="NCBIfam" id="TIGR02268">
    <property type="entry name" value="Myxococcus xanthus paralogous family TIGR02268"/>
    <property type="match status" value="1"/>
</dbReference>
<name>A0ABT4A9F6_9BACT</name>
<proteinExistence type="predicted"/>
<dbReference type="InterPro" id="IPR011754">
    <property type="entry name" value="Mxa_paralog_2268"/>
</dbReference>
<dbReference type="CDD" id="cd14686">
    <property type="entry name" value="bZIP"/>
    <property type="match status" value="1"/>
</dbReference>
<dbReference type="RefSeq" id="WP_267537075.1">
    <property type="nucleotide sequence ID" value="NZ_JAPNKA010000001.1"/>
</dbReference>
<gene>
    <name evidence="2" type="ORF">OV287_27805</name>
</gene>
<reference evidence="2 3" key="1">
    <citation type="submission" date="2022-11" db="EMBL/GenBank/DDBJ databases">
        <title>Minimal conservation of predation-associated metabolite biosynthetic gene clusters underscores biosynthetic potential of Myxococcota including descriptions for ten novel species: Archangium lansinium sp. nov., Myxococcus landrumus sp. nov., Nannocystis bai.</title>
        <authorList>
            <person name="Ahearne A."/>
            <person name="Stevens C."/>
            <person name="Phillips K."/>
        </authorList>
    </citation>
    <scope>NUCLEOTIDE SEQUENCE [LARGE SCALE GENOMIC DNA]</scope>
    <source>
        <strain evidence="2 3">MIWBW</strain>
    </source>
</reference>
<keyword evidence="3" id="KW-1185">Reference proteome</keyword>
<organism evidence="2 3">
    <name type="scientific">Archangium lansingense</name>
    <dbReference type="NCBI Taxonomy" id="2995310"/>
    <lineage>
        <taxon>Bacteria</taxon>
        <taxon>Pseudomonadati</taxon>
        <taxon>Myxococcota</taxon>
        <taxon>Myxococcia</taxon>
        <taxon>Myxococcales</taxon>
        <taxon>Cystobacterineae</taxon>
        <taxon>Archangiaceae</taxon>
        <taxon>Archangium</taxon>
    </lineage>
</organism>
<dbReference type="Pfam" id="PF09544">
    <property type="entry name" value="DUF2381"/>
    <property type="match status" value="1"/>
</dbReference>
<sequence length="308" mass="33475">MLPPHPLSLIVLVHLQGSPLATPAPSPTVCADNQRVELSLAPTVAVPEVCVSPGLLSGFTFDAPAVVELQDEVRFAEVMRGRSGISFVPPPDMVPGEHLRLTARWGEGSFEQSVTFSLVAHSGRATHQVEVYRDKRSRESIQHELAQERAKNQQLHEENERIREEYQQLRTRLERAGRLQGLYASGALGEDGVKATPLAVPMGQQPGVGALLMTRGVSYRSEKTVAVEFLLMNAGTDSWLATGASIETATGERLEGVTLWQEEAIAPAGSRRVFVEAEAGPGMPRGDVTVRLWDESGRTISIPKVTFP</sequence>
<accession>A0ABT4A9F6</accession>
<evidence type="ECO:0000256" key="1">
    <source>
        <dbReference type="SAM" id="Coils"/>
    </source>
</evidence>
<keyword evidence="1" id="KW-0175">Coiled coil</keyword>
<protein>
    <submittedName>
        <fullName evidence="2">DUF2381 family protein</fullName>
    </submittedName>
</protein>
<dbReference type="EMBL" id="JAPNKA010000001">
    <property type="protein sequence ID" value="MCY1078288.1"/>
    <property type="molecule type" value="Genomic_DNA"/>
</dbReference>
<comment type="caution">
    <text evidence="2">The sequence shown here is derived from an EMBL/GenBank/DDBJ whole genome shotgun (WGS) entry which is preliminary data.</text>
</comment>
<feature type="coiled-coil region" evidence="1">
    <location>
        <begin position="138"/>
        <end position="179"/>
    </location>
</feature>
<evidence type="ECO:0000313" key="3">
    <source>
        <dbReference type="Proteomes" id="UP001207654"/>
    </source>
</evidence>
<dbReference type="Proteomes" id="UP001207654">
    <property type="component" value="Unassembled WGS sequence"/>
</dbReference>
<evidence type="ECO:0000313" key="2">
    <source>
        <dbReference type="EMBL" id="MCY1078288.1"/>
    </source>
</evidence>